<keyword evidence="1" id="KW-1133">Transmembrane helix</keyword>
<name>A0A9D4M9K4_DREPO</name>
<dbReference type="AlphaFoldDB" id="A0A9D4M9K4"/>
<evidence type="ECO:0000313" key="2">
    <source>
        <dbReference type="EMBL" id="KAH3872618.1"/>
    </source>
</evidence>
<gene>
    <name evidence="2" type="ORF">DPMN_035837</name>
</gene>
<evidence type="ECO:0000256" key="1">
    <source>
        <dbReference type="SAM" id="Phobius"/>
    </source>
</evidence>
<keyword evidence="1" id="KW-0472">Membrane</keyword>
<reference evidence="2" key="2">
    <citation type="submission" date="2020-11" db="EMBL/GenBank/DDBJ databases">
        <authorList>
            <person name="McCartney M.A."/>
            <person name="Auch B."/>
            <person name="Kono T."/>
            <person name="Mallez S."/>
            <person name="Becker A."/>
            <person name="Gohl D.M."/>
            <person name="Silverstein K.A.T."/>
            <person name="Koren S."/>
            <person name="Bechman K.B."/>
            <person name="Herman A."/>
            <person name="Abrahante J.E."/>
            <person name="Garbe J."/>
        </authorList>
    </citation>
    <scope>NUCLEOTIDE SEQUENCE</scope>
    <source>
        <strain evidence="2">Duluth1</strain>
        <tissue evidence="2">Whole animal</tissue>
    </source>
</reference>
<keyword evidence="3" id="KW-1185">Reference proteome</keyword>
<protein>
    <submittedName>
        <fullName evidence="2">Uncharacterized protein</fullName>
    </submittedName>
</protein>
<evidence type="ECO:0000313" key="3">
    <source>
        <dbReference type="Proteomes" id="UP000828390"/>
    </source>
</evidence>
<sequence>MAVSSTKIPFSPAPEEQKKKISEIWYMKMDPFILYLTLMAIVYVAGTGLKKLS</sequence>
<comment type="caution">
    <text evidence="2">The sequence shown here is derived from an EMBL/GenBank/DDBJ whole genome shotgun (WGS) entry which is preliminary data.</text>
</comment>
<feature type="transmembrane region" description="Helical" evidence="1">
    <location>
        <begin position="32"/>
        <end position="49"/>
    </location>
</feature>
<proteinExistence type="predicted"/>
<dbReference type="Proteomes" id="UP000828390">
    <property type="component" value="Unassembled WGS sequence"/>
</dbReference>
<dbReference type="EMBL" id="JAIWYP010000002">
    <property type="protein sequence ID" value="KAH3872618.1"/>
    <property type="molecule type" value="Genomic_DNA"/>
</dbReference>
<accession>A0A9D4M9K4</accession>
<keyword evidence="1" id="KW-0812">Transmembrane</keyword>
<reference evidence="2" key="1">
    <citation type="journal article" date="2019" name="bioRxiv">
        <title>The Genome of the Zebra Mussel, Dreissena polymorpha: A Resource for Invasive Species Research.</title>
        <authorList>
            <person name="McCartney M.A."/>
            <person name="Auch B."/>
            <person name="Kono T."/>
            <person name="Mallez S."/>
            <person name="Zhang Y."/>
            <person name="Obille A."/>
            <person name="Becker A."/>
            <person name="Abrahante J.E."/>
            <person name="Garbe J."/>
            <person name="Badalamenti J.P."/>
            <person name="Herman A."/>
            <person name="Mangelson H."/>
            <person name="Liachko I."/>
            <person name="Sullivan S."/>
            <person name="Sone E.D."/>
            <person name="Koren S."/>
            <person name="Silverstein K.A.T."/>
            <person name="Beckman K.B."/>
            <person name="Gohl D.M."/>
        </authorList>
    </citation>
    <scope>NUCLEOTIDE SEQUENCE</scope>
    <source>
        <strain evidence="2">Duluth1</strain>
        <tissue evidence="2">Whole animal</tissue>
    </source>
</reference>
<organism evidence="2 3">
    <name type="scientific">Dreissena polymorpha</name>
    <name type="common">Zebra mussel</name>
    <name type="synonym">Mytilus polymorpha</name>
    <dbReference type="NCBI Taxonomy" id="45954"/>
    <lineage>
        <taxon>Eukaryota</taxon>
        <taxon>Metazoa</taxon>
        <taxon>Spiralia</taxon>
        <taxon>Lophotrochozoa</taxon>
        <taxon>Mollusca</taxon>
        <taxon>Bivalvia</taxon>
        <taxon>Autobranchia</taxon>
        <taxon>Heteroconchia</taxon>
        <taxon>Euheterodonta</taxon>
        <taxon>Imparidentia</taxon>
        <taxon>Neoheterodontei</taxon>
        <taxon>Myida</taxon>
        <taxon>Dreissenoidea</taxon>
        <taxon>Dreissenidae</taxon>
        <taxon>Dreissena</taxon>
    </lineage>
</organism>